<reference evidence="19" key="1">
    <citation type="submission" date="2020-08" db="EMBL/GenBank/DDBJ databases">
        <title>Genome public.</title>
        <authorList>
            <person name="Liu C."/>
            <person name="Sun Q."/>
        </authorList>
    </citation>
    <scope>NUCLEOTIDE SEQUENCE</scope>
    <source>
        <strain evidence="19">BX5</strain>
    </source>
</reference>
<evidence type="ECO:0000256" key="6">
    <source>
        <dbReference type="ARBA" id="ARBA00022842"/>
    </source>
</evidence>
<keyword evidence="9 19" id="KW-0456">Lyase</keyword>
<dbReference type="NCBIfam" id="TIGR00110">
    <property type="entry name" value="ilvD"/>
    <property type="match status" value="1"/>
</dbReference>
<dbReference type="InterPro" id="IPR056740">
    <property type="entry name" value="ILV_EDD_C"/>
</dbReference>
<dbReference type="SUPFAM" id="SSF52016">
    <property type="entry name" value="LeuD/IlvD-like"/>
    <property type="match status" value="1"/>
</dbReference>
<dbReference type="Gene3D" id="3.50.30.80">
    <property type="entry name" value="IlvD/EDD C-terminal domain-like"/>
    <property type="match status" value="1"/>
</dbReference>
<evidence type="ECO:0000256" key="16">
    <source>
        <dbReference type="NCBIfam" id="TIGR00110"/>
    </source>
</evidence>
<dbReference type="PANTHER" id="PTHR43661:SF3">
    <property type="entry name" value="D-XYLONATE DEHYDRATASE YAGF-RELATED"/>
    <property type="match status" value="1"/>
</dbReference>
<keyword evidence="8" id="KW-0411">Iron-sulfur</keyword>
<evidence type="ECO:0000256" key="13">
    <source>
        <dbReference type="ARBA" id="ARBA00029437"/>
    </source>
</evidence>
<dbReference type="InterPro" id="IPR020558">
    <property type="entry name" value="DiOHA_6PGluconate_deHydtase_CS"/>
</dbReference>
<keyword evidence="3" id="KW-0028">Amino-acid biosynthesis</keyword>
<evidence type="ECO:0000256" key="12">
    <source>
        <dbReference type="ARBA" id="ARBA00029436"/>
    </source>
</evidence>
<dbReference type="NCBIfam" id="NF002068">
    <property type="entry name" value="PRK00911.1"/>
    <property type="match status" value="1"/>
</dbReference>
<dbReference type="Pfam" id="PF24877">
    <property type="entry name" value="ILV_EDD_C"/>
    <property type="match status" value="1"/>
</dbReference>
<keyword evidence="4" id="KW-0001">2Fe-2S</keyword>
<comment type="cofactor">
    <cofactor evidence="1">
        <name>Mg(2+)</name>
        <dbReference type="ChEBI" id="CHEBI:18420"/>
    </cofactor>
</comment>
<evidence type="ECO:0000313" key="19">
    <source>
        <dbReference type="EMBL" id="MBC5717364.1"/>
    </source>
</evidence>
<evidence type="ECO:0000256" key="2">
    <source>
        <dbReference type="ARBA" id="ARBA00006486"/>
    </source>
</evidence>
<dbReference type="UniPathway" id="UPA00047">
    <property type="reaction ID" value="UER00057"/>
</dbReference>
<sequence length="561" mass="60244">MAYPSEQIFGPQVRCAPQRSLLKAMGYTDFELEDRPLIGIASSWNTISPGHYNLSELADFVRKGIYAAGGTAVDFGVIAPCDGIPDATEGMKYILPSREVICDAIEVQTRTSMLDGLVLLGSCDKIVPGMLMAAARLNLPAVMVVGGPMPGGVVFDGRKSDQTSLDEALGMLQVGKIEAEDVQKLEDTACPSCGSCAFLGTANTMGCVAEALGLGLPGSALAPATYAQRRQLAFESGRAVCELVRRGIRARDILTPAAIQNAVRVVTSVSGSTNAVLHLCALAHEAELDLDVMECFRSMYFTTPQLARVNPAARWDMEDFFQAGGIPRVMDHLGELIDRSALTCTGRTVGENLAEYVYRYPENTEIIRNRQEPFAPVGGIAVLRGNLAPRTGVTKPGAYPETLHHFEGRARVFDGEEAADRAILAGEIRPGDVLVVRYEGPRGGPGMREMYKAMKLLYGMGLGGSTAVITDGRFSGTNNGCFVGHISPEAAEGGPIALVEDGDKIVIDVPRGRIDVDLTREELDRRRANWTPPQPPPVPRGYLRRYARGATSADRGAILED</sequence>
<comment type="catalytic activity">
    <reaction evidence="11">
        <text>(2R)-2,3-dihydroxy-3-methylbutanoate = 3-methyl-2-oxobutanoate + H2O</text>
        <dbReference type="Rhea" id="RHEA:24809"/>
        <dbReference type="ChEBI" id="CHEBI:11851"/>
        <dbReference type="ChEBI" id="CHEBI:15377"/>
        <dbReference type="ChEBI" id="CHEBI:49072"/>
        <dbReference type="EC" id="4.2.1.9"/>
    </reaction>
    <physiologicalReaction direction="left-to-right" evidence="11">
        <dbReference type="Rhea" id="RHEA:24810"/>
    </physiologicalReaction>
</comment>
<evidence type="ECO:0000256" key="8">
    <source>
        <dbReference type="ARBA" id="ARBA00023014"/>
    </source>
</evidence>
<dbReference type="EMBL" id="JACOPN010000005">
    <property type="protein sequence ID" value="MBC5717364.1"/>
    <property type="molecule type" value="Genomic_DNA"/>
</dbReference>
<evidence type="ECO:0000313" key="20">
    <source>
        <dbReference type="Proteomes" id="UP000602260"/>
    </source>
</evidence>
<keyword evidence="6" id="KW-0460">Magnesium</keyword>
<proteinExistence type="inferred from homology"/>
<keyword evidence="10" id="KW-0100">Branched-chain amino acid biosynthesis</keyword>
<comment type="caution">
    <text evidence="19">The sequence shown here is derived from an EMBL/GenBank/DDBJ whole genome shotgun (WGS) entry which is preliminary data.</text>
</comment>
<evidence type="ECO:0000256" key="7">
    <source>
        <dbReference type="ARBA" id="ARBA00023004"/>
    </source>
</evidence>
<dbReference type="AlphaFoldDB" id="A0A8J6IWA3"/>
<dbReference type="EC" id="4.2.1.9" evidence="14 16"/>
<gene>
    <name evidence="19" type="primary">ilvD</name>
    <name evidence="19" type="ORF">H8S55_08535</name>
</gene>
<dbReference type="GO" id="GO:0005829">
    <property type="term" value="C:cytosol"/>
    <property type="evidence" value="ECO:0007669"/>
    <property type="project" value="TreeGrafter"/>
</dbReference>
<keyword evidence="5" id="KW-0479">Metal-binding</keyword>
<evidence type="ECO:0000256" key="5">
    <source>
        <dbReference type="ARBA" id="ARBA00022723"/>
    </source>
</evidence>
<dbReference type="GO" id="GO:0051537">
    <property type="term" value="F:2 iron, 2 sulfur cluster binding"/>
    <property type="evidence" value="ECO:0007669"/>
    <property type="project" value="UniProtKB-KW"/>
</dbReference>
<dbReference type="UniPathway" id="UPA00049">
    <property type="reaction ID" value="UER00061"/>
</dbReference>
<accession>A0A8J6IWA3</accession>
<evidence type="ECO:0000256" key="15">
    <source>
        <dbReference type="ARBA" id="ARBA00034078"/>
    </source>
</evidence>
<keyword evidence="7" id="KW-0408">Iron</keyword>
<dbReference type="SUPFAM" id="SSF143975">
    <property type="entry name" value="IlvD/EDD N-terminal domain-like"/>
    <property type="match status" value="1"/>
</dbReference>
<dbReference type="GO" id="GO:0046872">
    <property type="term" value="F:metal ion binding"/>
    <property type="evidence" value="ECO:0007669"/>
    <property type="project" value="UniProtKB-KW"/>
</dbReference>
<evidence type="ECO:0000256" key="11">
    <source>
        <dbReference type="ARBA" id="ARBA00029304"/>
    </source>
</evidence>
<dbReference type="GO" id="GO:0004160">
    <property type="term" value="F:dihydroxy-acid dehydratase activity"/>
    <property type="evidence" value="ECO:0007669"/>
    <property type="project" value="UniProtKB-UniRule"/>
</dbReference>
<evidence type="ECO:0000256" key="14">
    <source>
        <dbReference type="ARBA" id="ARBA00029490"/>
    </source>
</evidence>
<feature type="domain" description="Dihydroxy-acid/6-phosphogluconate dehydratase N-terminal" evidence="17">
    <location>
        <begin position="35"/>
        <end position="352"/>
    </location>
</feature>
<dbReference type="FunFam" id="3.50.30.80:FF:000001">
    <property type="entry name" value="Dihydroxy-acid dehydratase"/>
    <property type="match status" value="1"/>
</dbReference>
<dbReference type="Pfam" id="PF00920">
    <property type="entry name" value="ILVD_EDD_N"/>
    <property type="match status" value="1"/>
</dbReference>
<evidence type="ECO:0000256" key="4">
    <source>
        <dbReference type="ARBA" id="ARBA00022714"/>
    </source>
</evidence>
<dbReference type="InterPro" id="IPR037237">
    <property type="entry name" value="IlvD/EDD_N"/>
</dbReference>
<evidence type="ECO:0000259" key="17">
    <source>
        <dbReference type="Pfam" id="PF00920"/>
    </source>
</evidence>
<feature type="domain" description="Dihydroxy-acid/6-phosphogluconate dehydratase C-terminal" evidence="18">
    <location>
        <begin position="365"/>
        <end position="557"/>
    </location>
</feature>
<dbReference type="RefSeq" id="WP_186878634.1">
    <property type="nucleotide sequence ID" value="NZ_JACOPN010000005.1"/>
</dbReference>
<keyword evidence="20" id="KW-1185">Reference proteome</keyword>
<name>A0A8J6IWA3_9FIRM</name>
<comment type="cofactor">
    <cofactor evidence="15">
        <name>[2Fe-2S] cluster</name>
        <dbReference type="ChEBI" id="CHEBI:190135"/>
    </cofactor>
</comment>
<evidence type="ECO:0000256" key="3">
    <source>
        <dbReference type="ARBA" id="ARBA00022605"/>
    </source>
</evidence>
<dbReference type="GO" id="GO:0009099">
    <property type="term" value="P:L-valine biosynthetic process"/>
    <property type="evidence" value="ECO:0007669"/>
    <property type="project" value="UniProtKB-UniPathway"/>
</dbReference>
<organism evidence="19 20">
    <name type="scientific">Flintibacter faecis</name>
    <dbReference type="NCBI Taxonomy" id="2763047"/>
    <lineage>
        <taxon>Bacteria</taxon>
        <taxon>Bacillati</taxon>
        <taxon>Bacillota</taxon>
        <taxon>Clostridia</taxon>
        <taxon>Eubacteriales</taxon>
        <taxon>Flintibacter</taxon>
    </lineage>
</organism>
<dbReference type="PANTHER" id="PTHR43661">
    <property type="entry name" value="D-XYLONATE DEHYDRATASE"/>
    <property type="match status" value="1"/>
</dbReference>
<comment type="pathway">
    <text evidence="13">Amino-acid biosynthesis; L-isoleucine biosynthesis; L-isoleucine from 2-oxobutanoate: step 3/4.</text>
</comment>
<dbReference type="Proteomes" id="UP000602260">
    <property type="component" value="Unassembled WGS sequence"/>
</dbReference>
<dbReference type="GO" id="GO:0009097">
    <property type="term" value="P:isoleucine biosynthetic process"/>
    <property type="evidence" value="ECO:0007669"/>
    <property type="project" value="UniProtKB-UniPathway"/>
</dbReference>
<comment type="similarity">
    <text evidence="2">Belongs to the IlvD/Edd family.</text>
</comment>
<dbReference type="InterPro" id="IPR042096">
    <property type="entry name" value="Dihydro-acid_dehy_C"/>
</dbReference>
<evidence type="ECO:0000256" key="1">
    <source>
        <dbReference type="ARBA" id="ARBA00001946"/>
    </source>
</evidence>
<evidence type="ECO:0000256" key="9">
    <source>
        <dbReference type="ARBA" id="ARBA00023239"/>
    </source>
</evidence>
<evidence type="ECO:0000256" key="10">
    <source>
        <dbReference type="ARBA" id="ARBA00023304"/>
    </source>
</evidence>
<dbReference type="InterPro" id="IPR000581">
    <property type="entry name" value="ILV_EDD_N"/>
</dbReference>
<dbReference type="InterPro" id="IPR004404">
    <property type="entry name" value="DihydroxyA_deHydtase"/>
</dbReference>
<evidence type="ECO:0000259" key="18">
    <source>
        <dbReference type="Pfam" id="PF24877"/>
    </source>
</evidence>
<comment type="pathway">
    <text evidence="12">Amino-acid biosynthesis; L-valine biosynthesis; L-valine from pyruvate: step 3/4.</text>
</comment>
<dbReference type="PROSITE" id="PS00886">
    <property type="entry name" value="ILVD_EDD_1"/>
    <property type="match status" value="1"/>
</dbReference>
<protein>
    <recommendedName>
        <fullName evidence="14 16">Dihydroxy-acid dehydratase</fullName>
        <ecNumber evidence="14 16">4.2.1.9</ecNumber>
    </recommendedName>
</protein>